<evidence type="ECO:0000313" key="3">
    <source>
        <dbReference type="EMBL" id="AGL90822.1"/>
    </source>
</evidence>
<evidence type="ECO:0000259" key="2">
    <source>
        <dbReference type="Pfam" id="PF11178"/>
    </source>
</evidence>
<keyword evidence="1" id="KW-0812">Transmembrane</keyword>
<dbReference type="KEGG" id="nzs:SLY_0907"/>
<gene>
    <name evidence="3" type="ORF">SLY_0907</name>
</gene>
<feature type="transmembrane region" description="Helical" evidence="1">
    <location>
        <begin position="7"/>
        <end position="28"/>
    </location>
</feature>
<dbReference type="PATRIC" id="fig|980422.3.peg.832"/>
<keyword evidence="1" id="KW-0472">Membrane</keyword>
<keyword evidence="4" id="KW-1185">Reference proteome</keyword>
<feature type="domain" description="DUF2963" evidence="2">
    <location>
        <begin position="165"/>
        <end position="214"/>
    </location>
</feature>
<dbReference type="HOGENOM" id="CLU_803909_0_0_14"/>
<organism evidence="3 4">
    <name type="scientific">Strawberry lethal yellows phytoplasma (CPA) str. NZSb11</name>
    <dbReference type="NCBI Taxonomy" id="980422"/>
    <lineage>
        <taxon>Bacteria</taxon>
        <taxon>Bacillati</taxon>
        <taxon>Mycoplasmatota</taxon>
        <taxon>Mollicutes</taxon>
        <taxon>Acholeplasmatales</taxon>
        <taxon>Acholeplasmataceae</taxon>
        <taxon>Candidatus Phytoplasma</taxon>
        <taxon>16SrXII (Stolbur group)</taxon>
    </lineage>
</organism>
<dbReference type="InterPro" id="IPR021348">
    <property type="entry name" value="DUF2963"/>
</dbReference>
<dbReference type="AlphaFoldDB" id="R4RY25"/>
<dbReference type="Pfam" id="PF11178">
    <property type="entry name" value="DUF2963"/>
    <property type="match status" value="1"/>
</dbReference>
<accession>R4RY25</accession>
<dbReference type="EMBL" id="CP002548">
    <property type="protein sequence ID" value="AGL90822.1"/>
    <property type="molecule type" value="Genomic_DNA"/>
</dbReference>
<sequence length="345" mass="40999">MNKQTKPIIIFTTALISTIIFCLFMHYITNQPNISKQKPHTQEEYTLPNQNQNQKERISDNDLLEKIKEYNQKLQTWKNQCYIKPQQTYDAWTTRDKFGRNSRTIYREDGKACDYTFKKGWVVDDYYVDGKEICVGQNSFNHYYDTSTPRFVKPTPPNANFIIDYAHYSEIYSLRQFDPSTKKLIKYIKFCEDGLISWIKQYNPKTDEIIKYTHYHFVGQKLERTTEHDPETYTTIREFFYGLDDKIVKKTSMTPKQENLFKPLSTNPTAKHVISTTTTTPKQASLLHYTTLNFNSLLDLLPNRSFFIPLFPPKEPISFLRLFFSFLFNYNIIPNRKLKKHIHSN</sequence>
<proteinExistence type="predicted"/>
<keyword evidence="1" id="KW-1133">Transmembrane helix</keyword>
<protein>
    <recommendedName>
        <fullName evidence="2">DUF2963 domain-containing protein</fullName>
    </recommendedName>
</protein>
<name>R4RY25_PHYAS</name>
<dbReference type="Proteomes" id="UP000013941">
    <property type="component" value="Chromosome"/>
</dbReference>
<evidence type="ECO:0000256" key="1">
    <source>
        <dbReference type="SAM" id="Phobius"/>
    </source>
</evidence>
<evidence type="ECO:0000313" key="4">
    <source>
        <dbReference type="Proteomes" id="UP000013941"/>
    </source>
</evidence>
<reference evidence="3 4" key="1">
    <citation type="journal article" date="2013" name="BMC Genomics">
        <title>Comparison of the complete genome sequence of two closely related isolates of 'Candidatus Phytoplasma australiense' reveals genome plasticity.</title>
        <authorList>
            <person name="Andersen M.T."/>
            <person name="Liefting L.W."/>
            <person name="Havukkala I."/>
            <person name="Beever R.E."/>
        </authorList>
    </citation>
    <scope>NUCLEOTIDE SEQUENCE [LARGE SCALE GENOMIC DNA]</scope>
    <source>
        <strain evidence="3 4">NZSb11</strain>
    </source>
</reference>